<feature type="signal peptide" evidence="2">
    <location>
        <begin position="1"/>
        <end position="22"/>
    </location>
</feature>
<evidence type="ECO:0000256" key="2">
    <source>
        <dbReference type="SAM" id="SignalP"/>
    </source>
</evidence>
<evidence type="ECO:0000313" key="4">
    <source>
        <dbReference type="EMBL" id="TKR89750.1"/>
    </source>
</evidence>
<dbReference type="InterPro" id="IPR036084">
    <property type="entry name" value="Ser_inhib-like_sf"/>
</dbReference>
<reference evidence="4 5" key="2">
    <citation type="journal article" date="2019" name="G3 (Bethesda)">
        <title>Hybrid Assembly of the Genome of the Entomopathogenic Nematode Steinernema carpocapsae Identifies the X-Chromosome.</title>
        <authorList>
            <person name="Serra L."/>
            <person name="Macchietto M."/>
            <person name="Macias-Munoz A."/>
            <person name="McGill C.J."/>
            <person name="Rodriguez I.M."/>
            <person name="Rodriguez B."/>
            <person name="Murad R."/>
            <person name="Mortazavi A."/>
        </authorList>
    </citation>
    <scope>NUCLEOTIDE SEQUENCE [LARGE SCALE GENOMIC DNA]</scope>
    <source>
        <strain evidence="4 5">ALL</strain>
    </source>
</reference>
<dbReference type="GO" id="GO:0004867">
    <property type="term" value="F:serine-type endopeptidase inhibitor activity"/>
    <property type="evidence" value="ECO:0007669"/>
    <property type="project" value="UniProtKB-KW"/>
</dbReference>
<dbReference type="InterPro" id="IPR002919">
    <property type="entry name" value="TIL_dom"/>
</dbReference>
<dbReference type="SUPFAM" id="SSF57567">
    <property type="entry name" value="Serine protease inhibitors"/>
    <property type="match status" value="1"/>
</dbReference>
<dbReference type="EMBL" id="AZBU02000003">
    <property type="protein sequence ID" value="TKR89750.1"/>
    <property type="molecule type" value="Genomic_DNA"/>
</dbReference>
<evidence type="ECO:0000313" key="5">
    <source>
        <dbReference type="Proteomes" id="UP000298663"/>
    </source>
</evidence>
<proteinExistence type="predicted"/>
<dbReference type="AlphaFoldDB" id="A0A4U5P1T9"/>
<dbReference type="Pfam" id="PF01826">
    <property type="entry name" value="TIL"/>
    <property type="match status" value="1"/>
</dbReference>
<accession>A0A4U5P1T9</accession>
<keyword evidence="1" id="KW-0722">Serine protease inhibitor</keyword>
<dbReference type="Proteomes" id="UP000298663">
    <property type="component" value="Unassembled WGS sequence"/>
</dbReference>
<dbReference type="Gene3D" id="2.10.25.10">
    <property type="entry name" value="Laminin"/>
    <property type="match status" value="1"/>
</dbReference>
<reference evidence="4 5" key="1">
    <citation type="journal article" date="2015" name="Genome Biol.">
        <title>Comparative genomics of Steinernema reveals deeply conserved gene regulatory networks.</title>
        <authorList>
            <person name="Dillman A.R."/>
            <person name="Macchietto M."/>
            <person name="Porter C.F."/>
            <person name="Rogers A."/>
            <person name="Williams B."/>
            <person name="Antoshechkin I."/>
            <person name="Lee M.M."/>
            <person name="Goodwin Z."/>
            <person name="Lu X."/>
            <person name="Lewis E.E."/>
            <person name="Goodrich-Blair H."/>
            <person name="Stock S.P."/>
            <person name="Adams B.J."/>
            <person name="Sternberg P.W."/>
            <person name="Mortazavi A."/>
        </authorList>
    </citation>
    <scope>NUCLEOTIDE SEQUENCE [LARGE SCALE GENOMIC DNA]</scope>
    <source>
        <strain evidence="4 5">ALL</strain>
    </source>
</reference>
<dbReference type="OrthoDB" id="6236007at2759"/>
<name>A0A4U5P1T9_STECR</name>
<evidence type="ECO:0000256" key="1">
    <source>
        <dbReference type="ARBA" id="ARBA00022900"/>
    </source>
</evidence>
<dbReference type="CDD" id="cd19941">
    <property type="entry name" value="TIL"/>
    <property type="match status" value="1"/>
</dbReference>
<organism evidence="4 5">
    <name type="scientific">Steinernema carpocapsae</name>
    <name type="common">Entomopathogenic nematode</name>
    <dbReference type="NCBI Taxonomy" id="34508"/>
    <lineage>
        <taxon>Eukaryota</taxon>
        <taxon>Metazoa</taxon>
        <taxon>Ecdysozoa</taxon>
        <taxon>Nematoda</taxon>
        <taxon>Chromadorea</taxon>
        <taxon>Rhabditida</taxon>
        <taxon>Tylenchina</taxon>
        <taxon>Panagrolaimomorpha</taxon>
        <taxon>Strongyloidoidea</taxon>
        <taxon>Steinernematidae</taxon>
        <taxon>Steinernema</taxon>
    </lineage>
</organism>
<keyword evidence="1" id="KW-0646">Protease inhibitor</keyword>
<keyword evidence="2" id="KW-0732">Signal</keyword>
<feature type="chain" id="PRO_5020481594" description="TIL domain-containing protein" evidence="2">
    <location>
        <begin position="23"/>
        <end position="140"/>
    </location>
</feature>
<keyword evidence="5" id="KW-1185">Reference proteome</keyword>
<comment type="caution">
    <text evidence="4">The sequence shown here is derived from an EMBL/GenBank/DDBJ whole genome shotgun (WGS) entry which is preliminary data.</text>
</comment>
<evidence type="ECO:0000259" key="3">
    <source>
        <dbReference type="Pfam" id="PF01826"/>
    </source>
</evidence>
<protein>
    <recommendedName>
        <fullName evidence="3">TIL domain-containing protein</fullName>
    </recommendedName>
</protein>
<feature type="domain" description="TIL" evidence="3">
    <location>
        <begin position="34"/>
        <end position="81"/>
    </location>
</feature>
<gene>
    <name evidence="4" type="ORF">L596_013804</name>
</gene>
<sequence length="140" mass="15569">MTMIPVVLTAFALLSFYPRTGGDTATTVDPNKNCGENEIHYVCKPTCPVYCTTRHRRCRDHCLSGCDCKPGFKKVEEKCVALVDYCAGDDGYNECQEKKCGVNATTPLTDYVCVKTIPRVCTWSCPCPDDVITPDDLKRK</sequence>